<protein>
    <recommendedName>
        <fullName evidence="5">Rqc2 homolog RqcH</fullName>
        <shortName evidence="5">RqcH</shortName>
    </recommendedName>
</protein>
<name>A0A1I5SDB2_9FIRM</name>
<keyword evidence="2 5" id="KW-0699">rRNA-binding</keyword>
<dbReference type="GO" id="GO:0043023">
    <property type="term" value="F:ribosomal large subunit binding"/>
    <property type="evidence" value="ECO:0007669"/>
    <property type="project" value="UniProtKB-UniRule"/>
</dbReference>
<dbReference type="PANTHER" id="PTHR15239:SF6">
    <property type="entry name" value="RIBOSOME QUALITY CONTROL COMPLEX SUBUNIT NEMF"/>
    <property type="match status" value="1"/>
</dbReference>
<dbReference type="PANTHER" id="PTHR15239">
    <property type="entry name" value="NUCLEAR EXPORT MEDIATOR FACTOR NEMF"/>
    <property type="match status" value="1"/>
</dbReference>
<proteinExistence type="inferred from homology"/>
<dbReference type="SUPFAM" id="SSF46946">
    <property type="entry name" value="S13-like H2TH domain"/>
    <property type="match status" value="1"/>
</dbReference>
<dbReference type="Pfam" id="PF05670">
    <property type="entry name" value="NFACT-R_1"/>
    <property type="match status" value="1"/>
</dbReference>
<dbReference type="Gene3D" id="1.10.8.50">
    <property type="match status" value="1"/>
</dbReference>
<dbReference type="HAMAP" id="MF_00844_B">
    <property type="entry name" value="RqcH_B"/>
    <property type="match status" value="1"/>
</dbReference>
<keyword evidence="5" id="KW-0175">Coiled coil</keyword>
<sequence length="587" mass="67120">MAYDGVLLSCVIEELRSKILNRRIDKVYQPEKDEIYLHIRSRDEELKLLLSASTNHPRIHLVKSTKPNPLTPPMFCMLLRKHLTGGKIVDIVQPQMERIAEILIESTNELGDLAIKRLIIEIMGRHSNIILVDEDGKIIDSIKHVNESMSRVRQVLPGLVYSPPPAQDKRNPLSETPDSFKDLLKSMSTNKKVENVLLNNYMGISPTTAFEIVYRALSDKTMGIQELSEQQLEALCRSFMAFFDEVKNKQFSPTMLKDEEGYPRDIFPFVYQQYPASMLERYSSVSEMLEAFYSERDRLERLQQRTSYLSKLLKANLERCQKKLAVQMEELQQAKEADKFRLWGELLTANAHSIPKGLKEVTLVNYYDPNGSTVIIPLDEKKSPIQNAQEYFKKYSKAKNTLDKVSKQIEESREEIDYLEALLESLEKCTEESDVEEVYQELAEQGYIKKTTKEKREAPAPSKPHHFISSDGFDIFVGKNNYQNDRLTLKTAGANDIWLHTKNIPGSHVIIKTGGRPVPENTLVEAALLAAYFSKGRNSSNVPVDYCPRKNVKKPSGAKPGMVIYEGYNTIYVTPSEEKIQSIKKLN</sequence>
<gene>
    <name evidence="5" type="primary">rqcH</name>
    <name evidence="7" type="ORF">SAMN05444406_10290</name>
</gene>
<feature type="coiled-coil region" evidence="5">
    <location>
        <begin position="388"/>
        <end position="429"/>
    </location>
</feature>
<dbReference type="STRING" id="937334.SAMN05444406_10290"/>
<keyword evidence="8" id="KW-1185">Reference proteome</keyword>
<organism evidence="7 8">
    <name type="scientific">Caldicoprobacter faecalis</name>
    <dbReference type="NCBI Taxonomy" id="937334"/>
    <lineage>
        <taxon>Bacteria</taxon>
        <taxon>Bacillati</taxon>
        <taxon>Bacillota</taxon>
        <taxon>Clostridia</taxon>
        <taxon>Caldicoprobacterales</taxon>
        <taxon>Caldicoprobacteraceae</taxon>
        <taxon>Caldicoprobacter</taxon>
    </lineage>
</organism>
<dbReference type="InterPro" id="IPR051608">
    <property type="entry name" value="RQC_Subunit_NEMF"/>
</dbReference>
<evidence type="ECO:0000256" key="3">
    <source>
        <dbReference type="ARBA" id="ARBA00022884"/>
    </source>
</evidence>
<reference evidence="7 8" key="1">
    <citation type="submission" date="2016-10" db="EMBL/GenBank/DDBJ databases">
        <authorList>
            <person name="de Groot N.N."/>
        </authorList>
    </citation>
    <scope>NUCLEOTIDE SEQUENCE [LARGE SCALE GENOMIC DNA]</scope>
    <source>
        <strain evidence="7 8">DSM 20678</strain>
    </source>
</reference>
<evidence type="ECO:0000313" key="8">
    <source>
        <dbReference type="Proteomes" id="UP000198577"/>
    </source>
</evidence>
<dbReference type="Gene3D" id="2.30.310.10">
    <property type="entry name" value="ibrinogen binding protein from staphylococcus aureus domain"/>
    <property type="match status" value="1"/>
</dbReference>
<keyword evidence="1 5" id="KW-0820">tRNA-binding</keyword>
<evidence type="ECO:0000313" key="7">
    <source>
        <dbReference type="EMBL" id="SFP68721.1"/>
    </source>
</evidence>
<feature type="coiled-coil region" evidence="5">
    <location>
        <begin position="310"/>
        <end position="337"/>
    </location>
</feature>
<feature type="domain" description="NFACT RNA-binding" evidence="6">
    <location>
        <begin position="463"/>
        <end position="563"/>
    </location>
</feature>
<dbReference type="Pfam" id="PF05833">
    <property type="entry name" value="NFACT_N"/>
    <property type="match status" value="1"/>
</dbReference>
<dbReference type="OrthoDB" id="9766163at2"/>
<comment type="subunit">
    <text evidence="5">Associates with stalled 50S ribosomal subunits. Binds to RqcP.</text>
</comment>
<keyword evidence="4 5" id="KW-0648">Protein biosynthesis</keyword>
<evidence type="ECO:0000256" key="1">
    <source>
        <dbReference type="ARBA" id="ARBA00022555"/>
    </source>
</evidence>
<evidence type="ECO:0000256" key="4">
    <source>
        <dbReference type="ARBA" id="ARBA00022917"/>
    </source>
</evidence>
<dbReference type="FunFam" id="2.30.310.10:FF:000004">
    <property type="entry name" value="Fibronectin-binding protein A"/>
    <property type="match status" value="1"/>
</dbReference>
<comment type="similarity">
    <text evidence="5">Belongs to the NEMF family.</text>
</comment>
<dbReference type="AlphaFoldDB" id="A0A1I5SDB2"/>
<dbReference type="GO" id="GO:0072344">
    <property type="term" value="P:rescue of stalled ribosome"/>
    <property type="evidence" value="ECO:0007669"/>
    <property type="project" value="UniProtKB-UniRule"/>
</dbReference>
<dbReference type="InterPro" id="IPR008532">
    <property type="entry name" value="NFACT_RNA-bd"/>
</dbReference>
<accession>A0A1I5SDB2</accession>
<evidence type="ECO:0000256" key="5">
    <source>
        <dbReference type="HAMAP-Rule" id="MF_00844"/>
    </source>
</evidence>
<dbReference type="GO" id="GO:0019843">
    <property type="term" value="F:rRNA binding"/>
    <property type="evidence" value="ECO:0007669"/>
    <property type="project" value="UniProtKB-UniRule"/>
</dbReference>
<comment type="function">
    <text evidence="5">Key component of the ribosome quality control system (RQC), a ribosome-associated complex that mediates the extraction of incompletely synthesized nascent chains from stalled ribosomes and their subsequent degradation. RqcH recruits Ala-charged tRNA, and with RqcP directs the elongation of stalled nascent chains on 50S ribosomal subunits, leading to non-templated C-terminal alanine extensions (Ala tail). The Ala tail promotes nascent chain degradation. May add between 1 and at least 8 Ala residues. Binds to stalled 50S ribosomal subunits.</text>
</comment>
<dbReference type="InterPro" id="IPR043682">
    <property type="entry name" value="RqcH_bacterial"/>
</dbReference>
<evidence type="ECO:0000259" key="6">
    <source>
        <dbReference type="Pfam" id="PF05670"/>
    </source>
</evidence>
<evidence type="ECO:0000256" key="2">
    <source>
        <dbReference type="ARBA" id="ARBA00022730"/>
    </source>
</evidence>
<dbReference type="EMBL" id="FOXR01000002">
    <property type="protein sequence ID" value="SFP68721.1"/>
    <property type="molecule type" value="Genomic_DNA"/>
</dbReference>
<dbReference type="InterPro" id="IPR010979">
    <property type="entry name" value="Ribosomal_uS13-like_H2TH"/>
</dbReference>
<dbReference type="RefSeq" id="WP_025746962.1">
    <property type="nucleotide sequence ID" value="NZ_FOXR01000002.1"/>
</dbReference>
<dbReference type="GO" id="GO:1990112">
    <property type="term" value="C:RQC complex"/>
    <property type="evidence" value="ECO:0007669"/>
    <property type="project" value="TreeGrafter"/>
</dbReference>
<keyword evidence="3 5" id="KW-0694">RNA-binding</keyword>
<dbReference type="GO" id="GO:0000049">
    <property type="term" value="F:tRNA binding"/>
    <property type="evidence" value="ECO:0007669"/>
    <property type="project" value="UniProtKB-UniRule"/>
</dbReference>
<dbReference type="Proteomes" id="UP000198577">
    <property type="component" value="Unassembled WGS sequence"/>
</dbReference>